<protein>
    <submittedName>
        <fullName evidence="3">HTRA2</fullName>
    </submittedName>
</protein>
<name>A0A7J7J0V0_BUGNE</name>
<dbReference type="GO" id="GO:0006508">
    <property type="term" value="P:proteolysis"/>
    <property type="evidence" value="ECO:0007669"/>
    <property type="project" value="TreeGrafter"/>
</dbReference>
<accession>A0A7J7J0V0</accession>
<evidence type="ECO:0000256" key="1">
    <source>
        <dbReference type="ARBA" id="ARBA00010541"/>
    </source>
</evidence>
<dbReference type="SUPFAM" id="SSF50156">
    <property type="entry name" value="PDZ domain-like"/>
    <property type="match status" value="1"/>
</dbReference>
<sequence>MKITDGISFAIPSDDVKKFLAKADQYKQEKLTLNKSRPPYIGIMSLTLTPNIAAQLRSRPEIINLDIDHGLFVAEVKRGSPACQAGIKKYDVIMKMDNFDLNDYEDLIRAIKDKQMVKCTVRREGKDMEIYVKPRYPTD</sequence>
<comment type="similarity">
    <text evidence="1">Belongs to the peptidase S1C family.</text>
</comment>
<dbReference type="GO" id="GO:0004252">
    <property type="term" value="F:serine-type endopeptidase activity"/>
    <property type="evidence" value="ECO:0007669"/>
    <property type="project" value="TreeGrafter"/>
</dbReference>
<dbReference type="Pfam" id="PF13180">
    <property type="entry name" value="PDZ_2"/>
    <property type="match status" value="1"/>
</dbReference>
<organism evidence="3 4">
    <name type="scientific">Bugula neritina</name>
    <name type="common">Brown bryozoan</name>
    <name type="synonym">Sertularia neritina</name>
    <dbReference type="NCBI Taxonomy" id="10212"/>
    <lineage>
        <taxon>Eukaryota</taxon>
        <taxon>Metazoa</taxon>
        <taxon>Spiralia</taxon>
        <taxon>Lophotrochozoa</taxon>
        <taxon>Bryozoa</taxon>
        <taxon>Gymnolaemata</taxon>
        <taxon>Cheilostomatida</taxon>
        <taxon>Flustrina</taxon>
        <taxon>Buguloidea</taxon>
        <taxon>Bugulidae</taxon>
        <taxon>Bugula</taxon>
    </lineage>
</organism>
<dbReference type="SMART" id="SM00228">
    <property type="entry name" value="PDZ"/>
    <property type="match status" value="1"/>
</dbReference>
<dbReference type="Gene3D" id="2.30.42.10">
    <property type="match status" value="1"/>
</dbReference>
<gene>
    <name evidence="3" type="ORF">EB796_022419</name>
</gene>
<feature type="domain" description="PDZ" evidence="2">
    <location>
        <begin position="59"/>
        <end position="125"/>
    </location>
</feature>
<keyword evidence="4" id="KW-1185">Reference proteome</keyword>
<evidence type="ECO:0000313" key="4">
    <source>
        <dbReference type="Proteomes" id="UP000593567"/>
    </source>
</evidence>
<dbReference type="InterPro" id="IPR001478">
    <property type="entry name" value="PDZ"/>
</dbReference>
<dbReference type="PANTHER" id="PTHR22939">
    <property type="entry name" value="SERINE PROTEASE FAMILY S1C HTRA-RELATED"/>
    <property type="match status" value="1"/>
</dbReference>
<reference evidence="3" key="1">
    <citation type="submission" date="2020-06" db="EMBL/GenBank/DDBJ databases">
        <title>Draft genome of Bugula neritina, a colonial animal packing powerful symbionts and potential medicines.</title>
        <authorList>
            <person name="Rayko M."/>
        </authorList>
    </citation>
    <scope>NUCLEOTIDE SEQUENCE [LARGE SCALE GENOMIC DNA]</scope>
    <source>
        <strain evidence="3">Kwan_BN1</strain>
    </source>
</reference>
<proteinExistence type="inferred from homology"/>
<dbReference type="InterPro" id="IPR036034">
    <property type="entry name" value="PDZ_sf"/>
</dbReference>
<dbReference type="OrthoDB" id="6119943at2759"/>
<dbReference type="EMBL" id="VXIV02003244">
    <property type="protein sequence ID" value="KAF6019274.1"/>
    <property type="molecule type" value="Genomic_DNA"/>
</dbReference>
<dbReference type="PANTHER" id="PTHR22939:SF129">
    <property type="entry name" value="SERINE PROTEASE HTRA2, MITOCHONDRIAL"/>
    <property type="match status" value="1"/>
</dbReference>
<dbReference type="AlphaFoldDB" id="A0A7J7J0V0"/>
<comment type="caution">
    <text evidence="3">The sequence shown here is derived from an EMBL/GenBank/DDBJ whole genome shotgun (WGS) entry which is preliminary data.</text>
</comment>
<dbReference type="Proteomes" id="UP000593567">
    <property type="component" value="Unassembled WGS sequence"/>
</dbReference>
<evidence type="ECO:0000313" key="3">
    <source>
        <dbReference type="EMBL" id="KAF6019274.1"/>
    </source>
</evidence>
<evidence type="ECO:0000259" key="2">
    <source>
        <dbReference type="SMART" id="SM00228"/>
    </source>
</evidence>